<evidence type="ECO:0000313" key="2">
    <source>
        <dbReference type="Proteomes" id="UP001154252"/>
    </source>
</evidence>
<proteinExistence type="predicted"/>
<accession>A0A9W4P4Z4</accession>
<dbReference type="OrthoDB" id="5401170at2759"/>
<dbReference type="EMBL" id="CAJVRC010000846">
    <property type="protein sequence ID" value="CAG8892911.1"/>
    <property type="molecule type" value="Genomic_DNA"/>
</dbReference>
<name>A0A9W4P4Z4_9EURO</name>
<dbReference type="AlphaFoldDB" id="A0A9W4P4Z4"/>
<sequence>MGKFLCHRVGALPESAFMRIYCQVPIEETEFLSPEARAKQAVPPYQHEEAMALKRFKEGGCTVVPELLGYSETVQSKDGLVPGGYIIYLVWDKVPGVSLSGGLFWSFESPKRELIRRKFRAAYEILRSFGYLSMIKTPAKLIWDKESAQLHISGFSTAINVDPDKEWNDDVYAMYQLVKLPNIGWEDTTRWKW</sequence>
<dbReference type="Proteomes" id="UP001154252">
    <property type="component" value="Unassembled WGS sequence"/>
</dbReference>
<gene>
    <name evidence="1" type="ORF">PEGY_LOCUS3282</name>
</gene>
<reference evidence="1" key="1">
    <citation type="submission" date="2021-07" db="EMBL/GenBank/DDBJ databases">
        <authorList>
            <person name="Branca A.L. A."/>
        </authorList>
    </citation>
    <scope>NUCLEOTIDE SEQUENCE</scope>
</reference>
<organism evidence="1 2">
    <name type="scientific">Penicillium egyptiacum</name>
    <dbReference type="NCBI Taxonomy" id="1303716"/>
    <lineage>
        <taxon>Eukaryota</taxon>
        <taxon>Fungi</taxon>
        <taxon>Dikarya</taxon>
        <taxon>Ascomycota</taxon>
        <taxon>Pezizomycotina</taxon>
        <taxon>Eurotiomycetes</taxon>
        <taxon>Eurotiomycetidae</taxon>
        <taxon>Eurotiales</taxon>
        <taxon>Aspergillaceae</taxon>
        <taxon>Penicillium</taxon>
    </lineage>
</organism>
<protein>
    <submittedName>
        <fullName evidence="1">Uncharacterized protein</fullName>
    </submittedName>
</protein>
<evidence type="ECO:0000313" key="1">
    <source>
        <dbReference type="EMBL" id="CAG8892911.1"/>
    </source>
</evidence>
<keyword evidence="2" id="KW-1185">Reference proteome</keyword>
<comment type="caution">
    <text evidence="1">The sequence shown here is derived from an EMBL/GenBank/DDBJ whole genome shotgun (WGS) entry which is preliminary data.</text>
</comment>